<organism evidence="6 7">
    <name type="scientific">Kocuria marina</name>
    <dbReference type="NCBI Taxonomy" id="223184"/>
    <lineage>
        <taxon>Bacteria</taxon>
        <taxon>Bacillati</taxon>
        <taxon>Actinomycetota</taxon>
        <taxon>Actinomycetes</taxon>
        <taxon>Micrococcales</taxon>
        <taxon>Micrococcaceae</taxon>
        <taxon>Kocuria</taxon>
    </lineage>
</organism>
<feature type="region of interest" description="Disordered" evidence="2">
    <location>
        <begin position="1"/>
        <end position="46"/>
    </location>
</feature>
<dbReference type="Gene3D" id="3.40.630.190">
    <property type="entry name" value="LCP protein"/>
    <property type="match status" value="1"/>
</dbReference>
<dbReference type="Proteomes" id="UP000030664">
    <property type="component" value="Unassembled WGS sequence"/>
</dbReference>
<dbReference type="InterPro" id="IPR027381">
    <property type="entry name" value="LytR/CpsA/Psr_C"/>
</dbReference>
<dbReference type="PANTHER" id="PTHR33392">
    <property type="entry name" value="POLYISOPRENYL-TEICHOIC ACID--PEPTIDOGLYCAN TEICHOIC ACID TRANSFERASE TAGU"/>
    <property type="match status" value="1"/>
</dbReference>
<feature type="domain" description="LytR/CpsA/Psr regulator C-terminal" evidence="5">
    <location>
        <begin position="420"/>
        <end position="504"/>
    </location>
</feature>
<comment type="caution">
    <text evidence="6">The sequence shown here is derived from an EMBL/GenBank/DDBJ whole genome shotgun (WGS) entry which is preliminary data.</text>
</comment>
<comment type="similarity">
    <text evidence="1">Belongs to the LytR/CpsA/Psr (LCP) family.</text>
</comment>
<dbReference type="NCBIfam" id="TIGR00350">
    <property type="entry name" value="lytR_cpsA_psr"/>
    <property type="match status" value="1"/>
</dbReference>
<evidence type="ECO:0000313" key="6">
    <source>
        <dbReference type="EMBL" id="KHE74947.1"/>
    </source>
</evidence>
<evidence type="ECO:0000313" key="7">
    <source>
        <dbReference type="Proteomes" id="UP000030664"/>
    </source>
</evidence>
<accession>A0A0B0DFP9</accession>
<dbReference type="PANTHER" id="PTHR33392:SF6">
    <property type="entry name" value="POLYISOPRENYL-TEICHOIC ACID--PEPTIDOGLYCAN TEICHOIC ACID TRANSFERASE TAGU"/>
    <property type="match status" value="1"/>
</dbReference>
<dbReference type="InterPro" id="IPR050922">
    <property type="entry name" value="LytR/CpsA/Psr_CW_biosynth"/>
</dbReference>
<evidence type="ECO:0000256" key="1">
    <source>
        <dbReference type="ARBA" id="ARBA00006068"/>
    </source>
</evidence>
<dbReference type="STRING" id="223184.AS25_03915"/>
<keyword evidence="3" id="KW-1133">Transmembrane helix</keyword>
<name>A0A0B0DFP9_9MICC</name>
<evidence type="ECO:0000259" key="4">
    <source>
        <dbReference type="Pfam" id="PF03816"/>
    </source>
</evidence>
<dbReference type="eggNOG" id="COG1316">
    <property type="taxonomic scope" value="Bacteria"/>
</dbReference>
<protein>
    <submittedName>
        <fullName evidence="6">LytR family regulatory protein</fullName>
    </submittedName>
</protein>
<sequence>MDPSSAPRRSRRSSRTSAPWSTHPARRTDRDGEAYDLRQTGRHHRAHVHRSSVRRIAVILAVFGLLAVLGIGGIASLRLTGNLTSSPLNLSDGAENVDDGPLDILVMGSDTRHGQGNSEYGSEDDAEGRTDVMMLVHVTEDRDAVTVVSFPRDLMVRIPQCTDPKTGTVYPATTGMLNSAVEHGGPGCTVAAINQLTGVNIDHFMLADFNAVKELSSAVGGVQVCVNEPVDDPKSGLRLPAGISSVEGEQALAFLRSRAAFGNGGDEARIRSQQSFLASLTRKIQADGTLTNLPQLYHIAEVMTQNLHVDQGLTSIPTLVGMAGALNGIDPGRIAFVTAPSEPYPQDPNRLQLNEKPAERLFETLRRDVSVTEARDAPSASPGPSHATGETTTPAPSAAHPTEPAASPTATGPAVDPSLVPITVSNRTDAGGRDHQLVSVLERAGYDQARTASSGTQLAATQIFYNPNWAPAADDVAAVLNVSPSQLVASYDVPGIEVAVGQDFRSGDTMYRNAALPDDLQGQTAEQFTCQETAAG</sequence>
<dbReference type="Pfam" id="PF13399">
    <property type="entry name" value="LytR_C"/>
    <property type="match status" value="1"/>
</dbReference>
<dbReference type="AlphaFoldDB" id="A0A0B0DFP9"/>
<feature type="compositionally biased region" description="Basic and acidic residues" evidence="2">
    <location>
        <begin position="26"/>
        <end position="36"/>
    </location>
</feature>
<keyword evidence="3" id="KW-0812">Transmembrane</keyword>
<proteinExistence type="inferred from homology"/>
<dbReference type="RefSeq" id="WP_035961949.1">
    <property type="nucleotide sequence ID" value="NZ_JROM01000016.1"/>
</dbReference>
<feature type="compositionally biased region" description="Low complexity" evidence="2">
    <location>
        <begin position="390"/>
        <end position="414"/>
    </location>
</feature>
<evidence type="ECO:0000256" key="2">
    <source>
        <dbReference type="SAM" id="MobiDB-lite"/>
    </source>
</evidence>
<evidence type="ECO:0000256" key="3">
    <source>
        <dbReference type="SAM" id="Phobius"/>
    </source>
</evidence>
<feature type="domain" description="Cell envelope-related transcriptional attenuator" evidence="4">
    <location>
        <begin position="129"/>
        <end position="285"/>
    </location>
</feature>
<dbReference type="InterPro" id="IPR004474">
    <property type="entry name" value="LytR_CpsA_psr"/>
</dbReference>
<feature type="transmembrane region" description="Helical" evidence="3">
    <location>
        <begin position="56"/>
        <end position="77"/>
    </location>
</feature>
<keyword evidence="3" id="KW-0472">Membrane</keyword>
<dbReference type="Pfam" id="PF03816">
    <property type="entry name" value="LytR_cpsA_psr"/>
    <property type="match status" value="1"/>
</dbReference>
<gene>
    <name evidence="6" type="ORF">AS25_03915</name>
</gene>
<feature type="region of interest" description="Disordered" evidence="2">
    <location>
        <begin position="371"/>
        <end position="430"/>
    </location>
</feature>
<dbReference type="EMBL" id="JROM01000016">
    <property type="protein sequence ID" value="KHE74947.1"/>
    <property type="molecule type" value="Genomic_DNA"/>
</dbReference>
<reference evidence="6 7" key="1">
    <citation type="submission" date="2014-09" db="EMBL/GenBank/DDBJ databases">
        <title>High-quality draft genome sequence of Kocuria marina SO9-6, an actinobacterium isolated from a copper mine.</title>
        <authorList>
            <person name="Castro D.B."/>
            <person name="Pereira L.B."/>
            <person name="Silva M.V."/>
            <person name="Silva B.P."/>
            <person name="Zanardi B.R."/>
            <person name="Carlos C."/>
            <person name="Belgini D.R."/>
            <person name="Limache E.G."/>
            <person name="Lacerda G.V."/>
            <person name="Nery M.B."/>
            <person name="Gomes M.B."/>
            <person name="Souza S."/>
            <person name="Silva T.M."/>
            <person name="Rodrigues V.D."/>
            <person name="Paulino L.C."/>
            <person name="Vicentini R."/>
            <person name="Ferraz L.F."/>
            <person name="Ottoboni L.M."/>
        </authorList>
    </citation>
    <scope>NUCLEOTIDE SEQUENCE [LARGE SCALE GENOMIC DNA]</scope>
    <source>
        <strain evidence="6 7">SO9-6</strain>
    </source>
</reference>
<evidence type="ECO:0000259" key="5">
    <source>
        <dbReference type="Pfam" id="PF13399"/>
    </source>
</evidence>